<organism evidence="2 3">
    <name type="scientific">Colocasia esculenta</name>
    <name type="common">Wild taro</name>
    <name type="synonym">Arum esculentum</name>
    <dbReference type="NCBI Taxonomy" id="4460"/>
    <lineage>
        <taxon>Eukaryota</taxon>
        <taxon>Viridiplantae</taxon>
        <taxon>Streptophyta</taxon>
        <taxon>Embryophyta</taxon>
        <taxon>Tracheophyta</taxon>
        <taxon>Spermatophyta</taxon>
        <taxon>Magnoliopsida</taxon>
        <taxon>Liliopsida</taxon>
        <taxon>Araceae</taxon>
        <taxon>Aroideae</taxon>
        <taxon>Colocasieae</taxon>
        <taxon>Colocasia</taxon>
    </lineage>
</organism>
<sequence length="135" mass="14708">LGWGVRPTEVGICLSIRWSSSCSPPSGKLSNSEEGVSVVFLLAFLRLLGFFSLCVSPSVLFDACSVRLSRWWDLGSLGIVRNGLQEDTEGAEGSAEGSSDFMQCWVKEWAFVLSNVNLSVSPIFGFWEINAIHTA</sequence>
<comment type="caution">
    <text evidence="2">The sequence shown here is derived from an EMBL/GenBank/DDBJ whole genome shotgun (WGS) entry which is preliminary data.</text>
</comment>
<gene>
    <name evidence="2" type="ORF">Taro_036250</name>
</gene>
<proteinExistence type="predicted"/>
<evidence type="ECO:0000313" key="2">
    <source>
        <dbReference type="EMBL" id="MQM03468.1"/>
    </source>
</evidence>
<evidence type="ECO:0000313" key="3">
    <source>
        <dbReference type="Proteomes" id="UP000652761"/>
    </source>
</evidence>
<feature type="non-terminal residue" evidence="2">
    <location>
        <position position="135"/>
    </location>
</feature>
<accession>A0A843W960</accession>
<name>A0A843W960_COLES</name>
<keyword evidence="3" id="KW-1185">Reference proteome</keyword>
<dbReference type="Proteomes" id="UP000652761">
    <property type="component" value="Unassembled WGS sequence"/>
</dbReference>
<dbReference type="EMBL" id="NMUH01003041">
    <property type="protein sequence ID" value="MQM03468.1"/>
    <property type="molecule type" value="Genomic_DNA"/>
</dbReference>
<dbReference type="AlphaFoldDB" id="A0A843W960"/>
<keyword evidence="1" id="KW-1133">Transmembrane helix</keyword>
<keyword evidence="1" id="KW-0472">Membrane</keyword>
<keyword evidence="1" id="KW-0812">Transmembrane</keyword>
<protein>
    <submittedName>
        <fullName evidence="2">Uncharacterized protein</fullName>
    </submittedName>
</protein>
<evidence type="ECO:0000256" key="1">
    <source>
        <dbReference type="SAM" id="Phobius"/>
    </source>
</evidence>
<feature type="transmembrane region" description="Helical" evidence="1">
    <location>
        <begin position="38"/>
        <end position="61"/>
    </location>
</feature>
<reference evidence="2" key="1">
    <citation type="submission" date="2017-07" db="EMBL/GenBank/DDBJ databases">
        <title>Taro Niue Genome Assembly and Annotation.</title>
        <authorList>
            <person name="Atibalentja N."/>
            <person name="Keating K."/>
            <person name="Fields C.J."/>
        </authorList>
    </citation>
    <scope>NUCLEOTIDE SEQUENCE</scope>
    <source>
        <strain evidence="2">Niue_2</strain>
        <tissue evidence="2">Leaf</tissue>
    </source>
</reference>